<feature type="region of interest" description="Disordered" evidence="1">
    <location>
        <begin position="168"/>
        <end position="262"/>
    </location>
</feature>
<evidence type="ECO:0000256" key="1">
    <source>
        <dbReference type="SAM" id="MobiDB-lite"/>
    </source>
</evidence>
<evidence type="ECO:0000313" key="3">
    <source>
        <dbReference type="EMBL" id="PZR06490.1"/>
    </source>
</evidence>
<gene>
    <name evidence="3" type="primary">eccB</name>
    <name evidence="3" type="ORF">DI525_01600</name>
</gene>
<reference evidence="3 4" key="1">
    <citation type="submission" date="2017-08" db="EMBL/GenBank/DDBJ databases">
        <title>Infants hospitalized years apart are colonized by the same room-sourced microbial strains.</title>
        <authorList>
            <person name="Brooks B."/>
            <person name="Olm M.R."/>
            <person name="Firek B.A."/>
            <person name="Baker R."/>
            <person name="Thomas B.C."/>
            <person name="Morowitz M.J."/>
            <person name="Banfield J.F."/>
        </authorList>
    </citation>
    <scope>NUCLEOTIDE SEQUENCE [LARGE SCALE GENOMIC DNA]</scope>
    <source>
        <strain evidence="3">S2_003_000_R1_3</strain>
    </source>
</reference>
<feature type="region of interest" description="Disordered" evidence="1">
    <location>
        <begin position="375"/>
        <end position="408"/>
    </location>
</feature>
<dbReference type="AlphaFoldDB" id="A0A2W5SUD6"/>
<keyword evidence="2" id="KW-0812">Transmembrane</keyword>
<dbReference type="RefSeq" id="WP_303734050.1">
    <property type="nucleotide sequence ID" value="NZ_CAKZHK010000001.1"/>
</dbReference>
<feature type="region of interest" description="Disordered" evidence="1">
    <location>
        <begin position="1"/>
        <end position="44"/>
    </location>
</feature>
<comment type="caution">
    <text evidence="3">The sequence shown here is derived from an EMBL/GenBank/DDBJ whole genome shotgun (WGS) entry which is preliminary data.</text>
</comment>
<name>A0A2W5SUD6_9CORY</name>
<dbReference type="InterPro" id="IPR044857">
    <property type="entry name" value="T7SS_EccB_R1"/>
</dbReference>
<feature type="compositionally biased region" description="Basic and acidic residues" evidence="1">
    <location>
        <begin position="203"/>
        <end position="212"/>
    </location>
</feature>
<feature type="region of interest" description="Disordered" evidence="1">
    <location>
        <begin position="481"/>
        <end position="501"/>
    </location>
</feature>
<dbReference type="EMBL" id="QFRA01000002">
    <property type="protein sequence ID" value="PZR06490.1"/>
    <property type="molecule type" value="Genomic_DNA"/>
</dbReference>
<accession>A0A2W5SUD6</accession>
<keyword evidence="2" id="KW-1133">Transmembrane helix</keyword>
<protein>
    <submittedName>
        <fullName evidence="3">Type VII secretion protein EccB</fullName>
    </submittedName>
</protein>
<feature type="compositionally biased region" description="Acidic residues" evidence="1">
    <location>
        <begin position="239"/>
        <end position="250"/>
    </location>
</feature>
<evidence type="ECO:0000313" key="4">
    <source>
        <dbReference type="Proteomes" id="UP000249432"/>
    </source>
</evidence>
<dbReference type="NCBIfam" id="TIGR03919">
    <property type="entry name" value="T7SS_EccB"/>
    <property type="match status" value="1"/>
</dbReference>
<dbReference type="Pfam" id="PF05108">
    <property type="entry name" value="T7SS_ESX1_EccB"/>
    <property type="match status" value="2"/>
</dbReference>
<sequence length="620" mass="65664">MQDLQKMGDYGGIMPSSNHDGSAHDDHQRGRASAGGGKDYQQPTSSAQLAGYRFVRKQLEQALVCADTRMVHDVPGSRRRALAIGVVLSVLGIAGAGIMAMMRPDPAIGDHTILIAADTGQMFVRVNDTLHPVTDLASARLVVGKAEEAHRVSSKNLASLSRGEFIGLRGPSDLPPQGNAESTEGSWGVCHSPDNPRSSNKSRSADGLRSADKSGAQKMPSRAPDASSLVKKATYNEGDSADDEGADDVENDVKPGQNSRGTLSVAVAESMPRDARSAILRAESGMWLISPDSSDGHPYRRSLLAKRGSIPEPAVSRALGISSSVIRDVTDSFVEAIPRVDDVRTIRSSMPAGGESGLRKPFNTIGTVIIADQQGSSVGRSAAPSLTHRQTVNNRPSHESGATTRDDAAADDGDVYVVRDHGIAPLAPVHARLLLSRPGVVVERVSPADISDIPTADELNWGTIPGEKPEWAPREGRLCAGTVASPREKQRPATDTESTEVGDADILTWSEATTFPHGAVPVVQAEQAVAVGKKEEERLTPRTADYYSGPAHAVAVDTGSGYAIVSSDGRRFAVDSLETLQILGFRTPTVAPWSVVRHLAEGENLSRDRASKIIVAAEQP</sequence>
<dbReference type="InterPro" id="IPR007795">
    <property type="entry name" value="T7SS_EccB"/>
</dbReference>
<feature type="transmembrane region" description="Helical" evidence="2">
    <location>
        <begin position="81"/>
        <end position="102"/>
    </location>
</feature>
<organism evidence="3 4">
    <name type="scientific">Corynebacterium kroppenstedtii</name>
    <dbReference type="NCBI Taxonomy" id="161879"/>
    <lineage>
        <taxon>Bacteria</taxon>
        <taxon>Bacillati</taxon>
        <taxon>Actinomycetota</taxon>
        <taxon>Actinomycetes</taxon>
        <taxon>Mycobacteriales</taxon>
        <taxon>Corynebacteriaceae</taxon>
        <taxon>Corynebacterium</taxon>
    </lineage>
</organism>
<dbReference type="PANTHER" id="PTHR40765">
    <property type="entry name" value="ESX-2 SECRETION SYSTEM ATPASE ECCB2"/>
    <property type="match status" value="1"/>
</dbReference>
<dbReference type="Gene3D" id="3.30.2390.20">
    <property type="entry name" value="Type VII secretion system EccB, repeat 1 domain"/>
    <property type="match status" value="1"/>
</dbReference>
<dbReference type="GO" id="GO:0005576">
    <property type="term" value="C:extracellular region"/>
    <property type="evidence" value="ECO:0007669"/>
    <property type="project" value="TreeGrafter"/>
</dbReference>
<keyword evidence="2" id="KW-0472">Membrane</keyword>
<evidence type="ECO:0000256" key="2">
    <source>
        <dbReference type="SAM" id="Phobius"/>
    </source>
</evidence>
<proteinExistence type="predicted"/>
<dbReference type="PANTHER" id="PTHR40765:SF2">
    <property type="entry name" value="ESX-2 SECRETION SYSTEM ATPASE ECCB2"/>
    <property type="match status" value="1"/>
</dbReference>
<dbReference type="Proteomes" id="UP000249432">
    <property type="component" value="Unassembled WGS sequence"/>
</dbReference>